<dbReference type="Pfam" id="PF00005">
    <property type="entry name" value="ABC_tran"/>
    <property type="match status" value="1"/>
</dbReference>
<dbReference type="InterPro" id="IPR050763">
    <property type="entry name" value="ABC_transporter_ATP-binding"/>
</dbReference>
<dbReference type="PROSITE" id="PS00211">
    <property type="entry name" value="ABC_TRANSPORTER_1"/>
    <property type="match status" value="1"/>
</dbReference>
<keyword evidence="8" id="KW-1185">Reference proteome</keyword>
<feature type="domain" description="ABC transporter" evidence="6">
    <location>
        <begin position="26"/>
        <end position="255"/>
    </location>
</feature>
<protein>
    <submittedName>
        <fullName evidence="7">ABC-2 type transport system ATP-binding protein</fullName>
    </submittedName>
</protein>
<dbReference type="InterPro" id="IPR027417">
    <property type="entry name" value="P-loop_NTPase"/>
</dbReference>
<evidence type="ECO:0000256" key="2">
    <source>
        <dbReference type="ARBA" id="ARBA00022448"/>
    </source>
</evidence>
<evidence type="ECO:0000256" key="5">
    <source>
        <dbReference type="ARBA" id="ARBA00023251"/>
    </source>
</evidence>
<dbReference type="EMBL" id="VFOU01000002">
    <property type="protein sequence ID" value="TQL72640.1"/>
    <property type="molecule type" value="Genomic_DNA"/>
</dbReference>
<comment type="caution">
    <text evidence="7">The sequence shown here is derived from an EMBL/GenBank/DDBJ whole genome shotgun (WGS) entry which is preliminary data.</text>
</comment>
<dbReference type="Proteomes" id="UP000319746">
    <property type="component" value="Unassembled WGS sequence"/>
</dbReference>
<evidence type="ECO:0000313" key="8">
    <source>
        <dbReference type="Proteomes" id="UP000319746"/>
    </source>
</evidence>
<dbReference type="PANTHER" id="PTHR42711">
    <property type="entry name" value="ABC TRANSPORTER ATP-BINDING PROTEIN"/>
    <property type="match status" value="1"/>
</dbReference>
<dbReference type="AlphaFoldDB" id="A0A543AJ92"/>
<organism evidence="7 8">
    <name type="scientific">Enteractinococcus coprophilus</name>
    <dbReference type="NCBI Taxonomy" id="1027633"/>
    <lineage>
        <taxon>Bacteria</taxon>
        <taxon>Bacillati</taxon>
        <taxon>Actinomycetota</taxon>
        <taxon>Actinomycetes</taxon>
        <taxon>Micrococcales</taxon>
        <taxon>Micrococcaceae</taxon>
    </lineage>
</organism>
<comment type="subcellular location">
    <subcellularLocation>
        <location evidence="1">Cell membrane</location>
        <topology evidence="1">Peripheral membrane protein</topology>
    </subcellularLocation>
</comment>
<dbReference type="GO" id="GO:0046677">
    <property type="term" value="P:response to antibiotic"/>
    <property type="evidence" value="ECO:0007669"/>
    <property type="project" value="UniProtKB-KW"/>
</dbReference>
<keyword evidence="5" id="KW-0046">Antibiotic resistance</keyword>
<keyword evidence="3" id="KW-0547">Nucleotide-binding</keyword>
<dbReference type="GO" id="GO:0016887">
    <property type="term" value="F:ATP hydrolysis activity"/>
    <property type="evidence" value="ECO:0007669"/>
    <property type="project" value="InterPro"/>
</dbReference>
<dbReference type="CDD" id="cd03230">
    <property type="entry name" value="ABC_DR_subfamily_A"/>
    <property type="match status" value="1"/>
</dbReference>
<keyword evidence="4 7" id="KW-0067">ATP-binding</keyword>
<evidence type="ECO:0000256" key="3">
    <source>
        <dbReference type="ARBA" id="ARBA00022741"/>
    </source>
</evidence>
<dbReference type="InterPro" id="IPR003593">
    <property type="entry name" value="AAA+_ATPase"/>
</dbReference>
<keyword evidence="2" id="KW-0813">Transport</keyword>
<accession>A0A543AJ92</accession>
<dbReference type="SMART" id="SM00382">
    <property type="entry name" value="AAA"/>
    <property type="match status" value="1"/>
</dbReference>
<dbReference type="PANTHER" id="PTHR42711:SF16">
    <property type="entry name" value="ABC TRANSPORTER ATP-BINDING PROTEIN"/>
    <property type="match status" value="1"/>
</dbReference>
<dbReference type="GO" id="GO:0005886">
    <property type="term" value="C:plasma membrane"/>
    <property type="evidence" value="ECO:0007669"/>
    <property type="project" value="UniProtKB-SubCell"/>
</dbReference>
<sequence length="333" mass="36763">MSAYGAKLRPYLFLILLKCCDFSFMLSLTNVHRDVPTRNGRFHILKGISFEAQAGEVTALLGPNGAGKTTTLSIAQGIDKASSGTVRLLGVDPYRAGAGLRSQVGVMLQDGGLPMAVTGERLLQHLQRLYQHPADIEALMDRLDIQDFRDRPIRRLSGGQRQRLGMAAALVGRPRVVFLDEPSAGLDPVSRQIVFELIEELKAVGVCIILTTHLLEDAQRLADHVVLIRDGRVEAAGSVEELTSTGLRPPFTFRVREELTTEQQQDFPSHLKLSRDELVSDSLVWCVAGIETPADLHALTAWMLKHNVMPMDMGLNSKSLEDVFWELTAHDHA</sequence>
<dbReference type="InterPro" id="IPR003439">
    <property type="entry name" value="ABC_transporter-like_ATP-bd"/>
</dbReference>
<proteinExistence type="predicted"/>
<reference evidence="7 8" key="1">
    <citation type="submission" date="2019-06" db="EMBL/GenBank/DDBJ databases">
        <title>Sequencing the genomes of 1000 actinobacteria strains.</title>
        <authorList>
            <person name="Klenk H.-P."/>
        </authorList>
    </citation>
    <scope>NUCLEOTIDE SEQUENCE [LARGE SCALE GENOMIC DNA]</scope>
    <source>
        <strain evidence="7 8">DSM 24083</strain>
    </source>
</reference>
<dbReference type="GO" id="GO:0005524">
    <property type="term" value="F:ATP binding"/>
    <property type="evidence" value="ECO:0007669"/>
    <property type="project" value="UniProtKB-KW"/>
</dbReference>
<evidence type="ECO:0000259" key="6">
    <source>
        <dbReference type="PROSITE" id="PS50893"/>
    </source>
</evidence>
<dbReference type="Gene3D" id="3.40.50.300">
    <property type="entry name" value="P-loop containing nucleotide triphosphate hydrolases"/>
    <property type="match status" value="1"/>
</dbReference>
<evidence type="ECO:0000256" key="4">
    <source>
        <dbReference type="ARBA" id="ARBA00022840"/>
    </source>
</evidence>
<dbReference type="SUPFAM" id="SSF52540">
    <property type="entry name" value="P-loop containing nucleoside triphosphate hydrolases"/>
    <property type="match status" value="1"/>
</dbReference>
<dbReference type="PROSITE" id="PS50893">
    <property type="entry name" value="ABC_TRANSPORTER_2"/>
    <property type="match status" value="1"/>
</dbReference>
<gene>
    <name evidence="7" type="ORF">FB556_1306</name>
</gene>
<dbReference type="InterPro" id="IPR017871">
    <property type="entry name" value="ABC_transporter-like_CS"/>
</dbReference>
<evidence type="ECO:0000256" key="1">
    <source>
        <dbReference type="ARBA" id="ARBA00004202"/>
    </source>
</evidence>
<name>A0A543AJ92_9MICC</name>
<evidence type="ECO:0000313" key="7">
    <source>
        <dbReference type="EMBL" id="TQL72640.1"/>
    </source>
</evidence>